<dbReference type="InterPro" id="IPR036625">
    <property type="entry name" value="E3-bd_dom_sf"/>
</dbReference>
<feature type="domain" description="Lipoyl-binding" evidence="8">
    <location>
        <begin position="4"/>
        <end position="79"/>
    </location>
</feature>
<feature type="region of interest" description="Disordered" evidence="7">
    <location>
        <begin position="87"/>
        <end position="224"/>
    </location>
</feature>
<keyword evidence="4 6" id="KW-0450">Lipoyl</keyword>
<comment type="caution">
    <text evidence="10">The sequence shown here is derived from an EMBL/GenBank/DDBJ whole genome shotgun (WGS) entry which is preliminary data.</text>
</comment>
<evidence type="ECO:0000259" key="8">
    <source>
        <dbReference type="PROSITE" id="PS50968"/>
    </source>
</evidence>
<comment type="similarity">
    <text evidence="2 6">Belongs to the 2-oxoacid dehydrogenase family.</text>
</comment>
<dbReference type="Gene3D" id="3.30.559.10">
    <property type="entry name" value="Chloramphenicol acetyltransferase-like domain"/>
    <property type="match status" value="1"/>
</dbReference>
<feature type="region of interest" description="Disordered" evidence="7">
    <location>
        <begin position="269"/>
        <end position="304"/>
    </location>
</feature>
<feature type="compositionally biased region" description="Low complexity" evidence="7">
    <location>
        <begin position="117"/>
        <end position="145"/>
    </location>
</feature>
<evidence type="ECO:0000256" key="6">
    <source>
        <dbReference type="RuleBase" id="RU003423"/>
    </source>
</evidence>
<evidence type="ECO:0000256" key="4">
    <source>
        <dbReference type="ARBA" id="ARBA00022823"/>
    </source>
</evidence>
<dbReference type="Pfam" id="PF02817">
    <property type="entry name" value="E3_binding"/>
    <property type="match status" value="1"/>
</dbReference>
<sequence>MTAGQVFRLPDLGEGLTEAEILDWKVSVGDTVEIDQIVVEVETAKAAVEVPVPYAGTVLALHAEPGAVLSVGAPLIEVAAEHPAAARYRDEERAGSGNVLIGYGTTPTPPRRRHTRPTTNANATTAPRSTADLTTTTNLTPATNLRPAADRRPATDSRPTTDRRPAADLRPAAESHPAAEPSPATNLRPAADRRPATDPRPADLRPAAESRPVAEVRRREAAGGMAPRVISPLVRRIAREHGIDLDEVTPTGPRAVILRRDVDRAITDRARATAGRAPVADRSQTTAGRGPVADRSQDAAGQERVPLRGVRRAVAEKLSRSRAEIPDATTWVDVDATELLAARDALRRDRPDLGIGLLALLARICVDGLRRFPELNSTVDVARSEIVRYGHVNLGFAAQTDRGLVVPVVRGAHRMTTAQLAGELTRLTGLARTGKLPPEALTGGTFTLNNYGVFGVDGSTPIINHPEAALLGVGRVIDRPWVHGGAVVPRKITQLSLTFDHRVCDGGAAGGFLRHVADLVENPAILLAHV</sequence>
<feature type="compositionally biased region" description="Basic and acidic residues" evidence="7">
    <location>
        <begin position="148"/>
        <end position="173"/>
    </location>
</feature>
<organism evidence="10 11">
    <name type="scientific">Nonomuraea ferruginea</name>
    <dbReference type="NCBI Taxonomy" id="46174"/>
    <lineage>
        <taxon>Bacteria</taxon>
        <taxon>Bacillati</taxon>
        <taxon>Actinomycetota</taxon>
        <taxon>Actinomycetes</taxon>
        <taxon>Streptosporangiales</taxon>
        <taxon>Streptosporangiaceae</taxon>
        <taxon>Nonomuraea</taxon>
    </lineage>
</organism>
<gene>
    <name evidence="10" type="ORF">OUY24_35990</name>
</gene>
<dbReference type="Gene3D" id="4.10.320.10">
    <property type="entry name" value="E3-binding domain"/>
    <property type="match status" value="1"/>
</dbReference>
<keyword evidence="11" id="KW-1185">Reference proteome</keyword>
<dbReference type="InterPro" id="IPR050743">
    <property type="entry name" value="2-oxoacid_DH_E2_comp"/>
</dbReference>
<dbReference type="EMBL" id="JAPNUD010000170">
    <property type="protein sequence ID" value="MDA0646057.1"/>
    <property type="molecule type" value="Genomic_DNA"/>
</dbReference>
<evidence type="ECO:0000313" key="11">
    <source>
        <dbReference type="Proteomes" id="UP001212498"/>
    </source>
</evidence>
<dbReference type="CDD" id="cd06849">
    <property type="entry name" value="lipoyl_domain"/>
    <property type="match status" value="1"/>
</dbReference>
<dbReference type="RefSeq" id="WP_271279501.1">
    <property type="nucleotide sequence ID" value="NZ_JAPNUD010000170.1"/>
</dbReference>
<dbReference type="InterPro" id="IPR004167">
    <property type="entry name" value="PSBD"/>
</dbReference>
<dbReference type="Gene3D" id="2.40.50.100">
    <property type="match status" value="1"/>
</dbReference>
<evidence type="ECO:0000313" key="10">
    <source>
        <dbReference type="EMBL" id="MDA0646057.1"/>
    </source>
</evidence>
<dbReference type="PANTHER" id="PTHR43178:SF5">
    <property type="entry name" value="LIPOAMIDE ACYLTRANSFERASE COMPONENT OF BRANCHED-CHAIN ALPHA-KETO ACID DEHYDROGENASE COMPLEX, MITOCHONDRIAL"/>
    <property type="match status" value="1"/>
</dbReference>
<evidence type="ECO:0000256" key="2">
    <source>
        <dbReference type="ARBA" id="ARBA00007317"/>
    </source>
</evidence>
<feature type="domain" description="Peripheral subunit-binding (PSBD)" evidence="9">
    <location>
        <begin position="229"/>
        <end position="266"/>
    </location>
</feature>
<dbReference type="InterPro" id="IPR001078">
    <property type="entry name" value="2-oxoacid_DH_actylTfrase"/>
</dbReference>
<dbReference type="SUPFAM" id="SSF52777">
    <property type="entry name" value="CoA-dependent acyltransferases"/>
    <property type="match status" value="1"/>
</dbReference>
<evidence type="ECO:0000259" key="9">
    <source>
        <dbReference type="PROSITE" id="PS51826"/>
    </source>
</evidence>
<keyword evidence="3 6" id="KW-0808">Transferase</keyword>
<evidence type="ECO:0000256" key="1">
    <source>
        <dbReference type="ARBA" id="ARBA00001938"/>
    </source>
</evidence>
<evidence type="ECO:0000256" key="3">
    <source>
        <dbReference type="ARBA" id="ARBA00022679"/>
    </source>
</evidence>
<dbReference type="Pfam" id="PF00198">
    <property type="entry name" value="2-oxoacid_dh"/>
    <property type="match status" value="1"/>
</dbReference>
<comment type="cofactor">
    <cofactor evidence="1 6">
        <name>(R)-lipoate</name>
        <dbReference type="ChEBI" id="CHEBI:83088"/>
    </cofactor>
</comment>
<feature type="compositionally biased region" description="Basic and acidic residues" evidence="7">
    <location>
        <begin position="190"/>
        <end position="221"/>
    </location>
</feature>
<dbReference type="PANTHER" id="PTHR43178">
    <property type="entry name" value="DIHYDROLIPOAMIDE ACETYLTRANSFERASE COMPONENT OF PYRUVATE DEHYDROGENASE COMPLEX"/>
    <property type="match status" value="1"/>
</dbReference>
<dbReference type="Pfam" id="PF00364">
    <property type="entry name" value="Biotin_lipoyl"/>
    <property type="match status" value="1"/>
</dbReference>
<evidence type="ECO:0000256" key="7">
    <source>
        <dbReference type="SAM" id="MobiDB-lite"/>
    </source>
</evidence>
<dbReference type="EC" id="2.3.1.-" evidence="6"/>
<proteinExistence type="inferred from homology"/>
<dbReference type="InterPro" id="IPR023213">
    <property type="entry name" value="CAT-like_dom_sf"/>
</dbReference>
<dbReference type="PROSITE" id="PS50968">
    <property type="entry name" value="BIOTINYL_LIPOYL"/>
    <property type="match status" value="1"/>
</dbReference>
<evidence type="ECO:0000256" key="5">
    <source>
        <dbReference type="ARBA" id="ARBA00023315"/>
    </source>
</evidence>
<dbReference type="InterPro" id="IPR011053">
    <property type="entry name" value="Single_hybrid_motif"/>
</dbReference>
<dbReference type="SUPFAM" id="SSF51230">
    <property type="entry name" value="Single hybrid motif"/>
    <property type="match status" value="1"/>
</dbReference>
<name>A0ABT4T974_9ACTN</name>
<reference evidence="10 11" key="1">
    <citation type="submission" date="2022-11" db="EMBL/GenBank/DDBJ databases">
        <title>Nonomuraea corallina sp. nov., a new species of the genus Nonomuraea isolated from sea side sediment in Thai sea.</title>
        <authorList>
            <person name="Ngamcharungchit C."/>
            <person name="Matsumoto A."/>
            <person name="Suriyachadkun C."/>
            <person name="Panbangred W."/>
            <person name="Inahashi Y."/>
            <person name="Intra B."/>
        </authorList>
    </citation>
    <scope>NUCLEOTIDE SEQUENCE [LARGE SCALE GENOMIC DNA]</scope>
    <source>
        <strain evidence="10 11">DSM 43553</strain>
    </source>
</reference>
<dbReference type="InterPro" id="IPR003016">
    <property type="entry name" value="2-oxoA_DH_lipoyl-BS"/>
</dbReference>
<dbReference type="Proteomes" id="UP001212498">
    <property type="component" value="Unassembled WGS sequence"/>
</dbReference>
<dbReference type="InterPro" id="IPR000089">
    <property type="entry name" value="Biotin_lipoyl"/>
</dbReference>
<dbReference type="PROSITE" id="PS51826">
    <property type="entry name" value="PSBD"/>
    <property type="match status" value="1"/>
</dbReference>
<protein>
    <recommendedName>
        <fullName evidence="6">Dihydrolipoamide acetyltransferase component of pyruvate dehydrogenase complex</fullName>
        <ecNumber evidence="6">2.3.1.-</ecNumber>
    </recommendedName>
</protein>
<keyword evidence="5 6" id="KW-0012">Acyltransferase</keyword>
<feature type="compositionally biased region" description="Low complexity" evidence="7">
    <location>
        <begin position="174"/>
        <end position="184"/>
    </location>
</feature>
<dbReference type="PROSITE" id="PS00189">
    <property type="entry name" value="LIPOYL"/>
    <property type="match status" value="1"/>
</dbReference>
<dbReference type="SUPFAM" id="SSF47005">
    <property type="entry name" value="Peripheral subunit-binding domain of 2-oxo acid dehydrogenase complex"/>
    <property type="match status" value="1"/>
</dbReference>
<accession>A0ABT4T974</accession>